<dbReference type="GeneID" id="63830733"/>
<name>A0A165AQI0_9APHY</name>
<gene>
    <name evidence="2" type="ORF">LAESUDRAFT_765517</name>
</gene>
<dbReference type="AlphaFoldDB" id="A0A165AQI0"/>
<protein>
    <submittedName>
        <fullName evidence="2">Uncharacterized protein</fullName>
    </submittedName>
</protein>
<feature type="region of interest" description="Disordered" evidence="1">
    <location>
        <begin position="70"/>
        <end position="106"/>
    </location>
</feature>
<proteinExistence type="predicted"/>
<evidence type="ECO:0000313" key="2">
    <source>
        <dbReference type="EMBL" id="KZS99454.1"/>
    </source>
</evidence>
<sequence length="189" mass="20597">MPILPLSAPSAKSPFFLDAARHSIASMANTDTDALFPRFRLWLLRAAGFLCISQYLDIEAVVDDDGETEVMEEDDQPLSDFIEDGSVHSEDESSSVRARSPSDHEEGVLEKEIARYCVMHSRAPRAFPTDLDALESVRAPELTDPALWMVKTRPNCALRAFCLIFGALAPTAASITQSAGPSDPITQSA</sequence>
<evidence type="ECO:0000313" key="3">
    <source>
        <dbReference type="Proteomes" id="UP000076871"/>
    </source>
</evidence>
<accession>A0A165AQI0</accession>
<dbReference type="EMBL" id="KV427872">
    <property type="protein sequence ID" value="KZS99454.1"/>
    <property type="molecule type" value="Genomic_DNA"/>
</dbReference>
<organism evidence="2 3">
    <name type="scientific">Laetiporus sulphureus 93-53</name>
    <dbReference type="NCBI Taxonomy" id="1314785"/>
    <lineage>
        <taxon>Eukaryota</taxon>
        <taxon>Fungi</taxon>
        <taxon>Dikarya</taxon>
        <taxon>Basidiomycota</taxon>
        <taxon>Agaricomycotina</taxon>
        <taxon>Agaricomycetes</taxon>
        <taxon>Polyporales</taxon>
        <taxon>Laetiporus</taxon>
    </lineage>
</organism>
<evidence type="ECO:0000256" key="1">
    <source>
        <dbReference type="SAM" id="MobiDB-lite"/>
    </source>
</evidence>
<dbReference type="RefSeq" id="XP_040757195.1">
    <property type="nucleotide sequence ID" value="XM_040913705.1"/>
</dbReference>
<feature type="non-terminal residue" evidence="2">
    <location>
        <position position="189"/>
    </location>
</feature>
<feature type="compositionally biased region" description="Acidic residues" evidence="1">
    <location>
        <begin position="70"/>
        <end position="83"/>
    </location>
</feature>
<reference evidence="2 3" key="1">
    <citation type="journal article" date="2016" name="Mol. Biol. Evol.">
        <title>Comparative Genomics of Early-Diverging Mushroom-Forming Fungi Provides Insights into the Origins of Lignocellulose Decay Capabilities.</title>
        <authorList>
            <person name="Nagy L.G."/>
            <person name="Riley R."/>
            <person name="Tritt A."/>
            <person name="Adam C."/>
            <person name="Daum C."/>
            <person name="Floudas D."/>
            <person name="Sun H."/>
            <person name="Yadav J.S."/>
            <person name="Pangilinan J."/>
            <person name="Larsson K.H."/>
            <person name="Matsuura K."/>
            <person name="Barry K."/>
            <person name="Labutti K."/>
            <person name="Kuo R."/>
            <person name="Ohm R.A."/>
            <person name="Bhattacharya S.S."/>
            <person name="Shirouzu T."/>
            <person name="Yoshinaga Y."/>
            <person name="Martin F.M."/>
            <person name="Grigoriev I.V."/>
            <person name="Hibbett D.S."/>
        </authorList>
    </citation>
    <scope>NUCLEOTIDE SEQUENCE [LARGE SCALE GENOMIC DNA]</scope>
    <source>
        <strain evidence="2 3">93-53</strain>
    </source>
</reference>
<dbReference type="InParanoid" id="A0A165AQI0"/>
<dbReference type="Proteomes" id="UP000076871">
    <property type="component" value="Unassembled WGS sequence"/>
</dbReference>
<keyword evidence="3" id="KW-1185">Reference proteome</keyword>